<evidence type="ECO:0000256" key="5">
    <source>
        <dbReference type="ARBA" id="ARBA00046577"/>
    </source>
</evidence>
<dbReference type="PROSITE" id="PS51096">
    <property type="entry name" value="PTS_EIIA_TYPE_4"/>
    <property type="match status" value="1"/>
</dbReference>
<dbReference type="AlphaFoldDB" id="A0A317L1G0"/>
<dbReference type="GO" id="GO:0047324">
    <property type="term" value="F:phosphoenolpyruvate-glycerone phosphotransferase activity"/>
    <property type="evidence" value="ECO:0007669"/>
    <property type="project" value="UniProtKB-EC"/>
</dbReference>
<dbReference type="InterPro" id="IPR004701">
    <property type="entry name" value="PTS_EIIA_man-typ"/>
</dbReference>
<dbReference type="PANTHER" id="PTHR38594:SF1">
    <property type="entry name" value="PEP-DEPENDENT DIHYDROXYACETONE KINASE, PHOSPHORYL DONOR SUBUNIT DHAM"/>
    <property type="match status" value="1"/>
</dbReference>
<evidence type="ECO:0000256" key="1">
    <source>
        <dbReference type="ARBA" id="ARBA00001113"/>
    </source>
</evidence>
<dbReference type="Gene3D" id="3.40.50.510">
    <property type="entry name" value="Phosphotransferase system, mannose-type IIA component"/>
    <property type="match status" value="1"/>
</dbReference>
<dbReference type="GO" id="GO:0009401">
    <property type="term" value="P:phosphoenolpyruvate-dependent sugar phosphotransferase system"/>
    <property type="evidence" value="ECO:0007669"/>
    <property type="project" value="InterPro"/>
</dbReference>
<sequence>MSGKAGIIIISHSFEIGEGIKKLIDQVIEDVPIALACGTENGEIGTSMERIQSAIDQVGNENGAVLLYDLGSAKMNAEMVLELVDRNNLQIAEDVPLVEGSYIAAVEANLGKTVEEIMVSLDKLKIDHSS</sequence>
<dbReference type="InterPro" id="IPR039643">
    <property type="entry name" value="DhaM"/>
</dbReference>
<gene>
    <name evidence="7" type="ORF">DLJ74_05285</name>
</gene>
<comment type="catalytic activity">
    <reaction evidence="1">
        <text>dihydroxyacetone + phosphoenolpyruvate = dihydroxyacetone phosphate + pyruvate</text>
        <dbReference type="Rhea" id="RHEA:18381"/>
        <dbReference type="ChEBI" id="CHEBI:15361"/>
        <dbReference type="ChEBI" id="CHEBI:16016"/>
        <dbReference type="ChEBI" id="CHEBI:57642"/>
        <dbReference type="ChEBI" id="CHEBI:58702"/>
        <dbReference type="EC" id="2.7.1.121"/>
    </reaction>
</comment>
<accession>A0A317L1G0</accession>
<dbReference type="SUPFAM" id="SSF53062">
    <property type="entry name" value="PTS system fructose IIA component-like"/>
    <property type="match status" value="1"/>
</dbReference>
<dbReference type="GO" id="GO:0019563">
    <property type="term" value="P:glycerol catabolic process"/>
    <property type="evidence" value="ECO:0007669"/>
    <property type="project" value="InterPro"/>
</dbReference>
<keyword evidence="8" id="KW-1185">Reference proteome</keyword>
<evidence type="ECO:0000313" key="7">
    <source>
        <dbReference type="EMBL" id="PWU69393.1"/>
    </source>
</evidence>
<dbReference type="OrthoDB" id="7065393at2"/>
<evidence type="ECO:0000256" key="3">
    <source>
        <dbReference type="ARBA" id="ARBA00012095"/>
    </source>
</evidence>
<comment type="subunit">
    <text evidence="5">Homodimer. The dihydroxyacetone kinase complex is composed of a homodimer of DhaM, a homodimer of DhaK and the subunit DhaL.</text>
</comment>
<dbReference type="RefSeq" id="WP_109983637.1">
    <property type="nucleotide sequence ID" value="NZ_JAJUIE010000016.1"/>
</dbReference>
<dbReference type="GO" id="GO:0016020">
    <property type="term" value="C:membrane"/>
    <property type="evidence" value="ECO:0007669"/>
    <property type="project" value="InterPro"/>
</dbReference>
<reference evidence="7 8" key="1">
    <citation type="submission" date="2018-05" db="EMBL/GenBank/DDBJ databases">
        <title>Genomic analysis of Gracilibacillus dipsosauri DD1 reveals novel features of a salt-tolerant amylase.</title>
        <authorList>
            <person name="Deutch C.E."/>
            <person name="Yang S."/>
        </authorList>
    </citation>
    <scope>NUCLEOTIDE SEQUENCE [LARGE SCALE GENOMIC DNA]</scope>
    <source>
        <strain evidence="7 8">DD1</strain>
    </source>
</reference>
<keyword evidence="4" id="KW-0808">Transferase</keyword>
<dbReference type="PANTHER" id="PTHR38594">
    <property type="entry name" value="PEP-DEPENDENT DIHYDROXYACETONE KINASE, PHOSPHORYL DONOR SUBUNIT DHAM"/>
    <property type="match status" value="1"/>
</dbReference>
<dbReference type="Proteomes" id="UP000245624">
    <property type="component" value="Unassembled WGS sequence"/>
</dbReference>
<protein>
    <recommendedName>
        <fullName evidence="3">phosphoenolpyruvate--glycerone phosphotransferase</fullName>
        <ecNumber evidence="3">2.7.1.121</ecNumber>
    </recommendedName>
</protein>
<evidence type="ECO:0000256" key="4">
    <source>
        <dbReference type="ARBA" id="ARBA00022679"/>
    </source>
</evidence>
<dbReference type="EMBL" id="QGTD01000005">
    <property type="protein sequence ID" value="PWU69393.1"/>
    <property type="molecule type" value="Genomic_DNA"/>
</dbReference>
<dbReference type="InterPro" id="IPR036662">
    <property type="entry name" value="PTS_EIIA_man-typ_sf"/>
</dbReference>
<dbReference type="Pfam" id="PF03610">
    <property type="entry name" value="EIIA-man"/>
    <property type="match status" value="1"/>
</dbReference>
<evidence type="ECO:0000259" key="6">
    <source>
        <dbReference type="PROSITE" id="PS51096"/>
    </source>
</evidence>
<dbReference type="EC" id="2.7.1.121" evidence="3"/>
<name>A0A317L1G0_9BACI</name>
<comment type="caution">
    <text evidence="7">The sequence shown here is derived from an EMBL/GenBank/DDBJ whole genome shotgun (WGS) entry which is preliminary data.</text>
</comment>
<evidence type="ECO:0000313" key="8">
    <source>
        <dbReference type="Proteomes" id="UP000245624"/>
    </source>
</evidence>
<feature type="domain" description="PTS EIIA type-4" evidence="6">
    <location>
        <begin position="4"/>
        <end position="130"/>
    </location>
</feature>
<evidence type="ECO:0000256" key="2">
    <source>
        <dbReference type="ARBA" id="ARBA00002788"/>
    </source>
</evidence>
<comment type="function">
    <text evidence="2">Component of the dihydroxyacetone kinase complex, which is responsible for the phosphoenolpyruvate (PEP)-dependent phosphorylation of dihydroxyacetone. DhaM serves as the phosphoryl donor. Is phosphorylated by phosphoenolpyruvate in an EI- and HPr-dependent reaction, and a phosphorelay system on histidine residues finally leads to phosphoryl transfer to DhaL and dihydroxyacetone.</text>
</comment>
<dbReference type="NCBIfam" id="TIGR02364">
    <property type="entry name" value="dha_pts"/>
    <property type="match status" value="1"/>
</dbReference>
<organism evidence="7 8">
    <name type="scientific">Gracilibacillus dipsosauri</name>
    <dbReference type="NCBI Taxonomy" id="178340"/>
    <lineage>
        <taxon>Bacteria</taxon>
        <taxon>Bacillati</taxon>
        <taxon>Bacillota</taxon>
        <taxon>Bacilli</taxon>
        <taxon>Bacillales</taxon>
        <taxon>Bacillaceae</taxon>
        <taxon>Gracilibacillus</taxon>
    </lineage>
</organism>
<proteinExistence type="predicted"/>
<dbReference type="InterPro" id="IPR012844">
    <property type="entry name" value="DhaM_N"/>
</dbReference>